<comment type="caution">
    <text evidence="1">The sequence shown here is derived from an EMBL/GenBank/DDBJ whole genome shotgun (WGS) entry which is preliminary data.</text>
</comment>
<evidence type="ECO:0000313" key="1">
    <source>
        <dbReference type="EMBL" id="KAF6148634.1"/>
    </source>
</evidence>
<reference evidence="1 2" key="1">
    <citation type="journal article" date="2020" name="IScience">
        <title>Genome Sequencing of the Endangered Kingdonia uniflora (Circaeasteraceae, Ranunculales) Reveals Potential Mechanisms of Evolutionary Specialization.</title>
        <authorList>
            <person name="Sun Y."/>
            <person name="Deng T."/>
            <person name="Zhang A."/>
            <person name="Moore M.J."/>
            <person name="Landis J.B."/>
            <person name="Lin N."/>
            <person name="Zhang H."/>
            <person name="Zhang X."/>
            <person name="Huang J."/>
            <person name="Zhang X."/>
            <person name="Sun H."/>
            <person name="Wang H."/>
        </authorList>
    </citation>
    <scope>NUCLEOTIDE SEQUENCE [LARGE SCALE GENOMIC DNA]</scope>
    <source>
        <strain evidence="1">TB1705</strain>
        <tissue evidence="1">Leaf</tissue>
    </source>
</reference>
<accession>A0A7J7M1F4</accession>
<sequence length="107" mass="12890">MFRHKLHNHLLHWRCYYMKTMIYETHIWKPEIIRVISQEPGIDPIASKYITSGLSREALSLTIANYGAIQRRFVNLSIHTMSYGKWNFNRTMLLKLWQCTTMIHTRH</sequence>
<dbReference type="Proteomes" id="UP000541444">
    <property type="component" value="Unassembled WGS sequence"/>
</dbReference>
<proteinExistence type="predicted"/>
<protein>
    <submittedName>
        <fullName evidence="1">Uncharacterized protein</fullName>
    </submittedName>
</protein>
<dbReference type="EMBL" id="JACGCM010001844">
    <property type="protein sequence ID" value="KAF6148634.1"/>
    <property type="molecule type" value="Genomic_DNA"/>
</dbReference>
<organism evidence="1 2">
    <name type="scientific">Kingdonia uniflora</name>
    <dbReference type="NCBI Taxonomy" id="39325"/>
    <lineage>
        <taxon>Eukaryota</taxon>
        <taxon>Viridiplantae</taxon>
        <taxon>Streptophyta</taxon>
        <taxon>Embryophyta</taxon>
        <taxon>Tracheophyta</taxon>
        <taxon>Spermatophyta</taxon>
        <taxon>Magnoliopsida</taxon>
        <taxon>Ranunculales</taxon>
        <taxon>Circaeasteraceae</taxon>
        <taxon>Kingdonia</taxon>
    </lineage>
</organism>
<gene>
    <name evidence="1" type="ORF">GIB67_042593</name>
</gene>
<name>A0A7J7M1F4_9MAGN</name>
<evidence type="ECO:0000313" key="2">
    <source>
        <dbReference type="Proteomes" id="UP000541444"/>
    </source>
</evidence>
<dbReference type="AlphaFoldDB" id="A0A7J7M1F4"/>
<keyword evidence="2" id="KW-1185">Reference proteome</keyword>